<evidence type="ECO:0000256" key="1">
    <source>
        <dbReference type="SAM" id="MobiDB-lite"/>
    </source>
</evidence>
<feature type="region of interest" description="Disordered" evidence="1">
    <location>
        <begin position="92"/>
        <end position="131"/>
    </location>
</feature>
<dbReference type="InterPro" id="IPR058385">
    <property type="entry name" value="DUF8072"/>
</dbReference>
<reference evidence="3 4" key="1">
    <citation type="submission" date="2017-05" db="EMBL/GenBank/DDBJ databases">
        <authorList>
            <person name="Varghese N."/>
            <person name="Submissions S."/>
        </authorList>
    </citation>
    <scope>NUCLEOTIDE SEQUENCE [LARGE SCALE GENOMIC DNA]</scope>
    <source>
        <strain evidence="3 4">DSM 19504</strain>
    </source>
</reference>
<dbReference type="Pfam" id="PF26269">
    <property type="entry name" value="DUF8072"/>
    <property type="match status" value="1"/>
</dbReference>
<sequence>MPDLHPIAKRIHNVQPDPIRLELDSGESGVFEFSSTEFFQREFRGEGARTDADADAAFRLVTSEDHERVLLGRSGPDEDGWSMLGTIVAADRAGDAEGAGDSDRAGDAEGTEAEPGGDDVNGSDAGSDGSP</sequence>
<dbReference type="EMBL" id="FXTD01000005">
    <property type="protein sequence ID" value="SMO64539.1"/>
    <property type="molecule type" value="Genomic_DNA"/>
</dbReference>
<feature type="domain" description="DUF8072" evidence="2">
    <location>
        <begin position="1"/>
        <end position="93"/>
    </location>
</feature>
<keyword evidence="4" id="KW-1185">Reference proteome</keyword>
<dbReference type="Proteomes" id="UP000319712">
    <property type="component" value="Unassembled WGS sequence"/>
</dbReference>
<evidence type="ECO:0000259" key="2">
    <source>
        <dbReference type="Pfam" id="PF26269"/>
    </source>
</evidence>
<protein>
    <recommendedName>
        <fullName evidence="2">DUF8072 domain-containing protein</fullName>
    </recommendedName>
</protein>
<organism evidence="3 4">
    <name type="scientific">Halorubrum cibi</name>
    <dbReference type="NCBI Taxonomy" id="413815"/>
    <lineage>
        <taxon>Archaea</taxon>
        <taxon>Methanobacteriati</taxon>
        <taxon>Methanobacteriota</taxon>
        <taxon>Stenosarchaea group</taxon>
        <taxon>Halobacteria</taxon>
        <taxon>Halobacteriales</taxon>
        <taxon>Haloferacaceae</taxon>
        <taxon>Halorubrum</taxon>
    </lineage>
</organism>
<evidence type="ECO:0000313" key="3">
    <source>
        <dbReference type="EMBL" id="SMO64539.1"/>
    </source>
</evidence>
<gene>
    <name evidence="3" type="ORF">SAMN06264867_105201</name>
</gene>
<evidence type="ECO:0000313" key="4">
    <source>
        <dbReference type="Proteomes" id="UP000319712"/>
    </source>
</evidence>
<name>A0A521CYL7_9EURY</name>
<accession>A0A521CYL7</accession>
<proteinExistence type="predicted"/>
<dbReference type="AlphaFoldDB" id="A0A521CYL7"/>